<keyword evidence="4 5" id="KW-0472">Membrane</keyword>
<evidence type="ECO:0000256" key="6">
    <source>
        <dbReference type="SAM" id="SignalP"/>
    </source>
</evidence>
<evidence type="ECO:0000256" key="1">
    <source>
        <dbReference type="ARBA" id="ARBA00004141"/>
    </source>
</evidence>
<dbReference type="GO" id="GO:0004930">
    <property type="term" value="F:G protein-coupled receptor activity"/>
    <property type="evidence" value="ECO:0007669"/>
    <property type="project" value="TreeGrafter"/>
</dbReference>
<comment type="subcellular location">
    <subcellularLocation>
        <location evidence="1">Membrane</location>
        <topology evidence="1">Multi-pass membrane protein</topology>
    </subcellularLocation>
</comment>
<evidence type="ECO:0008006" key="9">
    <source>
        <dbReference type="Google" id="ProtNLM"/>
    </source>
</evidence>
<evidence type="ECO:0000256" key="4">
    <source>
        <dbReference type="ARBA" id="ARBA00023136"/>
    </source>
</evidence>
<keyword evidence="8" id="KW-1185">Reference proteome</keyword>
<dbReference type="Proteomes" id="UP000193642">
    <property type="component" value="Unassembled WGS sequence"/>
</dbReference>
<evidence type="ECO:0000313" key="8">
    <source>
        <dbReference type="Proteomes" id="UP000193642"/>
    </source>
</evidence>
<evidence type="ECO:0000256" key="3">
    <source>
        <dbReference type="ARBA" id="ARBA00022989"/>
    </source>
</evidence>
<protein>
    <recommendedName>
        <fullName evidence="9">G-protein coupled receptors family 2 profile 2 domain-containing protein</fullName>
    </recommendedName>
</protein>
<dbReference type="PANTHER" id="PTHR23112:SF0">
    <property type="entry name" value="TRANSMEMBRANE PROTEIN 116"/>
    <property type="match status" value="1"/>
</dbReference>
<dbReference type="AlphaFoldDB" id="A0A1Y2BWX1"/>
<gene>
    <name evidence="7" type="ORF">BCR33DRAFT_720397</name>
</gene>
<dbReference type="EMBL" id="MCGO01000041">
    <property type="protein sequence ID" value="ORY39164.1"/>
    <property type="molecule type" value="Genomic_DNA"/>
</dbReference>
<evidence type="ECO:0000313" key="7">
    <source>
        <dbReference type="EMBL" id="ORY39164.1"/>
    </source>
</evidence>
<organism evidence="7 8">
    <name type="scientific">Rhizoclosmatium globosum</name>
    <dbReference type="NCBI Taxonomy" id="329046"/>
    <lineage>
        <taxon>Eukaryota</taxon>
        <taxon>Fungi</taxon>
        <taxon>Fungi incertae sedis</taxon>
        <taxon>Chytridiomycota</taxon>
        <taxon>Chytridiomycota incertae sedis</taxon>
        <taxon>Chytridiomycetes</taxon>
        <taxon>Chytridiales</taxon>
        <taxon>Chytriomycetaceae</taxon>
        <taxon>Rhizoclosmatium</taxon>
    </lineage>
</organism>
<dbReference type="GO" id="GO:0007189">
    <property type="term" value="P:adenylate cyclase-activating G protein-coupled receptor signaling pathway"/>
    <property type="evidence" value="ECO:0007669"/>
    <property type="project" value="TreeGrafter"/>
</dbReference>
<comment type="caution">
    <text evidence="7">The sequence shown here is derived from an EMBL/GenBank/DDBJ whole genome shotgun (WGS) entry which is preliminary data.</text>
</comment>
<evidence type="ECO:0000256" key="5">
    <source>
        <dbReference type="SAM" id="Phobius"/>
    </source>
</evidence>
<name>A0A1Y2BWX1_9FUNG</name>
<keyword evidence="6" id="KW-0732">Signal</keyword>
<proteinExistence type="predicted"/>
<feature type="transmembrane region" description="Helical" evidence="5">
    <location>
        <begin position="258"/>
        <end position="274"/>
    </location>
</feature>
<sequence length="319" mass="36334">MRADQLHPIELMLWIICPISCSLASNPSPYRPDPGMDSRLGNPTRSQLRNRNELAWNHAICTFLGGLTEFFFVTTASWHFNASLLCWMLIKHGSNKAKKYWPLFHIYAWGSGSWDRSTRGGEEDVMGDALIECWFGPLYPDLRIWCFYIWLWLQFLLITAWGTEHSLHTTEISSQSHGELFETSQSNLDVLGTVKEGEIVDSSVQEKHTTMLQSVKADTLDRGLNRSKSRAEIVCHKEVTAVDPPVMVIQKRTNLSRIVFRGGIIGLSFLISWTPPTALRVFGLLNWNPPEWLAMLGGLGLATSGLWNPIIYFYFRRSI</sequence>
<reference evidence="7 8" key="1">
    <citation type="submission" date="2016-07" db="EMBL/GenBank/DDBJ databases">
        <title>Pervasive Adenine N6-methylation of Active Genes in Fungi.</title>
        <authorList>
            <consortium name="DOE Joint Genome Institute"/>
            <person name="Mondo S.J."/>
            <person name="Dannebaum R.O."/>
            <person name="Kuo R.C."/>
            <person name="Labutti K."/>
            <person name="Haridas S."/>
            <person name="Kuo A."/>
            <person name="Salamov A."/>
            <person name="Ahrendt S.R."/>
            <person name="Lipzen A."/>
            <person name="Sullivan W."/>
            <person name="Andreopoulos W.B."/>
            <person name="Clum A."/>
            <person name="Lindquist E."/>
            <person name="Daum C."/>
            <person name="Ramamoorthy G.K."/>
            <person name="Gryganskyi A."/>
            <person name="Culley D."/>
            <person name="Magnuson J.K."/>
            <person name="James T.Y."/>
            <person name="O'Malley M.A."/>
            <person name="Stajich J.E."/>
            <person name="Spatafora J.W."/>
            <person name="Visel A."/>
            <person name="Grigoriev I.V."/>
        </authorList>
    </citation>
    <scope>NUCLEOTIDE SEQUENCE [LARGE SCALE GENOMIC DNA]</scope>
    <source>
        <strain evidence="7 8">JEL800</strain>
    </source>
</reference>
<feature type="signal peptide" evidence="6">
    <location>
        <begin position="1"/>
        <end position="24"/>
    </location>
</feature>
<feature type="chain" id="PRO_5013322345" description="G-protein coupled receptors family 2 profile 2 domain-containing protein" evidence="6">
    <location>
        <begin position="25"/>
        <end position="319"/>
    </location>
</feature>
<dbReference type="GO" id="GO:0005886">
    <property type="term" value="C:plasma membrane"/>
    <property type="evidence" value="ECO:0007669"/>
    <property type="project" value="TreeGrafter"/>
</dbReference>
<evidence type="ECO:0000256" key="2">
    <source>
        <dbReference type="ARBA" id="ARBA00022692"/>
    </source>
</evidence>
<feature type="transmembrane region" description="Helical" evidence="5">
    <location>
        <begin position="294"/>
        <end position="315"/>
    </location>
</feature>
<keyword evidence="2 5" id="KW-0812">Transmembrane</keyword>
<dbReference type="PANTHER" id="PTHR23112">
    <property type="entry name" value="G PROTEIN-COUPLED RECEPTOR 157-RELATED"/>
    <property type="match status" value="1"/>
</dbReference>
<dbReference type="OrthoDB" id="18453at2759"/>
<dbReference type="Gene3D" id="1.20.1070.10">
    <property type="entry name" value="Rhodopsin 7-helix transmembrane proteins"/>
    <property type="match status" value="1"/>
</dbReference>
<keyword evidence="3 5" id="KW-1133">Transmembrane helix</keyword>
<accession>A0A1Y2BWX1</accession>